<dbReference type="RefSeq" id="WP_169488397.1">
    <property type="nucleotide sequence ID" value="NZ_JABBGJ010000031.1"/>
</dbReference>
<dbReference type="Proteomes" id="UP000544134">
    <property type="component" value="Unassembled WGS sequence"/>
</dbReference>
<organism evidence="1 2">
    <name type="scientific">Paraburkholderia polaris</name>
    <dbReference type="NCBI Taxonomy" id="2728848"/>
    <lineage>
        <taxon>Bacteria</taxon>
        <taxon>Pseudomonadati</taxon>
        <taxon>Pseudomonadota</taxon>
        <taxon>Betaproteobacteria</taxon>
        <taxon>Burkholderiales</taxon>
        <taxon>Burkholderiaceae</taxon>
        <taxon>Paraburkholderia</taxon>
    </lineage>
</organism>
<dbReference type="EMBL" id="JABBGJ010000031">
    <property type="protein sequence ID" value="NMM01570.1"/>
    <property type="molecule type" value="Genomic_DNA"/>
</dbReference>
<comment type="caution">
    <text evidence="1">The sequence shown here is derived from an EMBL/GenBank/DDBJ whole genome shotgun (WGS) entry which is preliminary data.</text>
</comment>
<accession>A0A848IJV5</accession>
<dbReference type="AlphaFoldDB" id="A0A848IJV5"/>
<keyword evidence="2" id="KW-1185">Reference proteome</keyword>
<evidence type="ECO:0000313" key="2">
    <source>
        <dbReference type="Proteomes" id="UP000544134"/>
    </source>
</evidence>
<protein>
    <submittedName>
        <fullName evidence="1">Uncharacterized protein</fullName>
    </submittedName>
</protein>
<gene>
    <name evidence="1" type="ORF">HHL24_26985</name>
</gene>
<proteinExistence type="predicted"/>
<sequence length="67" mass="7474">MKTFTVPNGCDITEIVTDNGVTVYVAASIPAEVMQAWHKRLERRLAQSIKESAAADESLDRLLKQQK</sequence>
<reference evidence="1 2" key="1">
    <citation type="submission" date="2020-04" db="EMBL/GenBank/DDBJ databases">
        <title>Paraburkholderia sp. RP-4-7 isolated from soil.</title>
        <authorList>
            <person name="Dahal R.H."/>
        </authorList>
    </citation>
    <scope>NUCLEOTIDE SEQUENCE [LARGE SCALE GENOMIC DNA]</scope>
    <source>
        <strain evidence="1 2">RP-4-7</strain>
    </source>
</reference>
<evidence type="ECO:0000313" key="1">
    <source>
        <dbReference type="EMBL" id="NMM01570.1"/>
    </source>
</evidence>
<name>A0A848IJV5_9BURK</name>